<dbReference type="GO" id="GO:0008270">
    <property type="term" value="F:zinc ion binding"/>
    <property type="evidence" value="ECO:0007669"/>
    <property type="project" value="UniProtKB-KW"/>
</dbReference>
<dbReference type="Pfam" id="PF13445">
    <property type="entry name" value="zf-RING_UBOX"/>
    <property type="match status" value="1"/>
</dbReference>
<dbReference type="GO" id="GO:0005634">
    <property type="term" value="C:nucleus"/>
    <property type="evidence" value="ECO:0007669"/>
    <property type="project" value="TreeGrafter"/>
</dbReference>
<dbReference type="InterPro" id="IPR024964">
    <property type="entry name" value="CTLH/CRA"/>
</dbReference>
<accession>A0A814M4R9</accession>
<dbReference type="InterPro" id="IPR027370">
    <property type="entry name" value="Znf-RING_euk"/>
</dbReference>
<evidence type="ECO:0000256" key="5">
    <source>
        <dbReference type="ARBA" id="ARBA00022833"/>
    </source>
</evidence>
<comment type="caution">
    <text evidence="8">The sequence shown here is derived from an EMBL/GenBank/DDBJ whole genome shotgun (WGS) entry which is preliminary data.</text>
</comment>
<dbReference type="GO" id="GO:0005737">
    <property type="term" value="C:cytoplasm"/>
    <property type="evidence" value="ECO:0007669"/>
    <property type="project" value="UniProtKB-SubCell"/>
</dbReference>
<dbReference type="EMBL" id="CAJNOU010000722">
    <property type="protein sequence ID" value="CAF1073185.1"/>
    <property type="molecule type" value="Genomic_DNA"/>
</dbReference>
<keyword evidence="4 6" id="KW-0863">Zinc-finger</keyword>
<evidence type="ECO:0000313" key="9">
    <source>
        <dbReference type="Proteomes" id="UP000663889"/>
    </source>
</evidence>
<evidence type="ECO:0000256" key="2">
    <source>
        <dbReference type="ARBA" id="ARBA00022490"/>
    </source>
</evidence>
<evidence type="ECO:0000256" key="3">
    <source>
        <dbReference type="ARBA" id="ARBA00022723"/>
    </source>
</evidence>
<reference evidence="8" key="1">
    <citation type="submission" date="2021-02" db="EMBL/GenBank/DDBJ databases">
        <authorList>
            <person name="Nowell W R."/>
        </authorList>
    </citation>
    <scope>NUCLEOTIDE SEQUENCE</scope>
</reference>
<dbReference type="FunFam" id="3.30.40.10:FF:000143">
    <property type="entry name" value="Regulator of gluconeogenesis Rmd5"/>
    <property type="match status" value="1"/>
</dbReference>
<protein>
    <recommendedName>
        <fullName evidence="7">RING-Gid-type domain-containing protein</fullName>
    </recommendedName>
</protein>
<dbReference type="AlphaFoldDB" id="A0A814M4R9"/>
<sequence length="156" mass="17784">MGAFVFARRDLSQSPYKYLLEPHLWLQLSELFMQQAFQQIGLAQDSPLYVVMKIGFQSLPALMSIVNAMQNTQVCHILSKDELPIEIDVGSEHRYHSVFACPILRQQTTDQNPPMKLVCGHVISKDALNKLSTQNKLKCPYCPLEQSPSDARQLFF</sequence>
<evidence type="ECO:0000313" key="8">
    <source>
        <dbReference type="EMBL" id="CAF1073185.1"/>
    </source>
</evidence>
<feature type="zinc finger region" description="RING-Gid-type" evidence="6">
    <location>
        <begin position="101"/>
        <end position="142"/>
    </location>
</feature>
<dbReference type="InterPro" id="IPR045098">
    <property type="entry name" value="Fyv10_fam"/>
</dbReference>
<evidence type="ECO:0000256" key="4">
    <source>
        <dbReference type="ARBA" id="ARBA00022771"/>
    </source>
</evidence>
<organism evidence="8 9">
    <name type="scientific">Rotaria sordida</name>
    <dbReference type="NCBI Taxonomy" id="392033"/>
    <lineage>
        <taxon>Eukaryota</taxon>
        <taxon>Metazoa</taxon>
        <taxon>Spiralia</taxon>
        <taxon>Gnathifera</taxon>
        <taxon>Rotifera</taxon>
        <taxon>Eurotatoria</taxon>
        <taxon>Bdelloidea</taxon>
        <taxon>Philodinida</taxon>
        <taxon>Philodinidae</taxon>
        <taxon>Rotaria</taxon>
    </lineage>
</organism>
<dbReference type="Proteomes" id="UP000663889">
    <property type="component" value="Unassembled WGS sequence"/>
</dbReference>
<keyword evidence="5" id="KW-0862">Zinc</keyword>
<gene>
    <name evidence="8" type="ORF">SEV965_LOCUS14464</name>
</gene>
<evidence type="ECO:0000256" key="6">
    <source>
        <dbReference type="PROSITE-ProRule" id="PRU01215"/>
    </source>
</evidence>
<dbReference type="InterPro" id="IPR013083">
    <property type="entry name" value="Znf_RING/FYVE/PHD"/>
</dbReference>
<keyword evidence="3" id="KW-0479">Metal-binding</keyword>
<dbReference type="InterPro" id="IPR044063">
    <property type="entry name" value="ZF_RING_GID"/>
</dbReference>
<dbReference type="PANTHER" id="PTHR12170:SF3">
    <property type="entry name" value="GH10162P"/>
    <property type="match status" value="1"/>
</dbReference>
<dbReference type="PROSITE" id="PS51867">
    <property type="entry name" value="ZF_RING_GID"/>
    <property type="match status" value="1"/>
</dbReference>
<proteinExistence type="predicted"/>
<evidence type="ECO:0000256" key="1">
    <source>
        <dbReference type="ARBA" id="ARBA00004496"/>
    </source>
</evidence>
<keyword evidence="2" id="KW-0963">Cytoplasm</keyword>
<dbReference type="SUPFAM" id="SSF57850">
    <property type="entry name" value="RING/U-box"/>
    <property type="match status" value="1"/>
</dbReference>
<dbReference type="GO" id="GO:0043161">
    <property type="term" value="P:proteasome-mediated ubiquitin-dependent protein catabolic process"/>
    <property type="evidence" value="ECO:0007669"/>
    <property type="project" value="InterPro"/>
</dbReference>
<dbReference type="GO" id="GO:0034657">
    <property type="term" value="C:GID complex"/>
    <property type="evidence" value="ECO:0007669"/>
    <property type="project" value="TreeGrafter"/>
</dbReference>
<dbReference type="Gene3D" id="3.30.40.10">
    <property type="entry name" value="Zinc/RING finger domain, C3HC4 (zinc finger)"/>
    <property type="match status" value="1"/>
</dbReference>
<dbReference type="GO" id="GO:0061630">
    <property type="term" value="F:ubiquitin protein ligase activity"/>
    <property type="evidence" value="ECO:0007669"/>
    <property type="project" value="InterPro"/>
</dbReference>
<comment type="subcellular location">
    <subcellularLocation>
        <location evidence="1">Cytoplasm</location>
    </subcellularLocation>
</comment>
<evidence type="ECO:0000259" key="7">
    <source>
        <dbReference type="PROSITE" id="PS51867"/>
    </source>
</evidence>
<name>A0A814M4R9_9BILA</name>
<dbReference type="PANTHER" id="PTHR12170">
    <property type="entry name" value="MACROPHAGE ERYTHROBLAST ATTACHER-RELATED"/>
    <property type="match status" value="1"/>
</dbReference>
<feature type="domain" description="RING-Gid-type" evidence="7">
    <location>
        <begin position="101"/>
        <end position="142"/>
    </location>
</feature>
<dbReference type="Pfam" id="PF10607">
    <property type="entry name" value="CTLH"/>
    <property type="match status" value="1"/>
</dbReference>